<sequence>MKLFLLSLIWFPTTLMIVFLSLTTLLNFEYYNKSNIAGTSQYSSYLFNLYNSDYENWVKSKLPDQDARLIVLRKFLSDYKSPLIEASEEIIKQSDIYGIDYALIPSIAMQESGGCKVIPPGSHNCWGFGIYGKRKVVFNNFEEAITAVAKTIKEAYINKGLTNPTLLEDRWTPSSIGNWSYSVNYFIGKIRQYERNLQTS</sequence>
<reference evidence="1 2" key="1">
    <citation type="journal article" date="2016" name="Nat. Commun.">
        <title>Thousands of microbial genomes shed light on interconnected biogeochemical processes in an aquifer system.</title>
        <authorList>
            <person name="Anantharaman K."/>
            <person name="Brown C.T."/>
            <person name="Hug L.A."/>
            <person name="Sharon I."/>
            <person name="Castelle C.J."/>
            <person name="Probst A.J."/>
            <person name="Thomas B.C."/>
            <person name="Singh A."/>
            <person name="Wilkins M.J."/>
            <person name="Karaoz U."/>
            <person name="Brodie E.L."/>
            <person name="Williams K.H."/>
            <person name="Hubbard S.S."/>
            <person name="Banfield J.F."/>
        </authorList>
    </citation>
    <scope>NUCLEOTIDE SEQUENCE [LARGE SCALE GENOMIC DNA]</scope>
</reference>
<proteinExistence type="predicted"/>
<accession>A0A1F5Z3L3</accession>
<dbReference type="AlphaFoldDB" id="A0A1F5Z3L3"/>
<evidence type="ECO:0008006" key="3">
    <source>
        <dbReference type="Google" id="ProtNLM"/>
    </source>
</evidence>
<evidence type="ECO:0000313" key="1">
    <source>
        <dbReference type="EMBL" id="OGG06914.1"/>
    </source>
</evidence>
<name>A0A1F5Z3L3_9BACT</name>
<protein>
    <recommendedName>
        <fullName evidence="3">Mannosyl-glycoprotein endo-beta-N-acetylglucosamidase-like domain-containing protein</fullName>
    </recommendedName>
</protein>
<gene>
    <name evidence="1" type="ORF">A2777_03590</name>
</gene>
<dbReference type="EMBL" id="MFJF01000013">
    <property type="protein sequence ID" value="OGG06914.1"/>
    <property type="molecule type" value="Genomic_DNA"/>
</dbReference>
<evidence type="ECO:0000313" key="2">
    <source>
        <dbReference type="Proteomes" id="UP000177354"/>
    </source>
</evidence>
<comment type="caution">
    <text evidence="1">The sequence shown here is derived from an EMBL/GenBank/DDBJ whole genome shotgun (WGS) entry which is preliminary data.</text>
</comment>
<dbReference type="Proteomes" id="UP000177354">
    <property type="component" value="Unassembled WGS sequence"/>
</dbReference>
<organism evidence="1 2">
    <name type="scientific">Candidatus Gottesmanbacteria bacterium RIFCSPHIGHO2_01_FULL_40_15</name>
    <dbReference type="NCBI Taxonomy" id="1798376"/>
    <lineage>
        <taxon>Bacteria</taxon>
        <taxon>Candidatus Gottesmaniibacteriota</taxon>
    </lineage>
</organism>